<organism evidence="5 6">
    <name type="scientific">Mytilus coruscus</name>
    <name type="common">Sea mussel</name>
    <dbReference type="NCBI Taxonomy" id="42192"/>
    <lineage>
        <taxon>Eukaryota</taxon>
        <taxon>Metazoa</taxon>
        <taxon>Spiralia</taxon>
        <taxon>Lophotrochozoa</taxon>
        <taxon>Mollusca</taxon>
        <taxon>Bivalvia</taxon>
        <taxon>Autobranchia</taxon>
        <taxon>Pteriomorphia</taxon>
        <taxon>Mytilida</taxon>
        <taxon>Mytiloidea</taxon>
        <taxon>Mytilidae</taxon>
        <taxon>Mytilinae</taxon>
        <taxon>Mytilus</taxon>
    </lineage>
</organism>
<feature type="compositionally biased region" description="Acidic residues" evidence="3">
    <location>
        <begin position="451"/>
        <end position="465"/>
    </location>
</feature>
<evidence type="ECO:0000259" key="4">
    <source>
        <dbReference type="PROSITE" id="PS50158"/>
    </source>
</evidence>
<feature type="coiled-coil region" evidence="2">
    <location>
        <begin position="175"/>
        <end position="209"/>
    </location>
</feature>
<dbReference type="GO" id="GO:0003676">
    <property type="term" value="F:nucleic acid binding"/>
    <property type="evidence" value="ECO:0007669"/>
    <property type="project" value="InterPro"/>
</dbReference>
<dbReference type="SMART" id="SM00343">
    <property type="entry name" value="ZnF_C2HC"/>
    <property type="match status" value="1"/>
</dbReference>
<reference evidence="5 6" key="1">
    <citation type="submission" date="2020-06" db="EMBL/GenBank/DDBJ databases">
        <authorList>
            <person name="Li R."/>
            <person name="Bekaert M."/>
        </authorList>
    </citation>
    <scope>NUCLEOTIDE SEQUENCE [LARGE SCALE GENOMIC DNA]</scope>
    <source>
        <strain evidence="6">wild</strain>
    </source>
</reference>
<keyword evidence="1" id="KW-0863">Zinc-finger</keyword>
<proteinExistence type="predicted"/>
<protein>
    <recommendedName>
        <fullName evidence="4">CCHC-type domain-containing protein</fullName>
    </recommendedName>
</protein>
<sequence>MSDYFTQEEIANMVKAFSDMEIRPSASSPEEFKTWLEEYKDDADALDAYIPRISTFTGDDTNATKYDIWRYEVLCLVKNRYTHETIKMAIRKSLKGNAAVIPMRLGLDATIDDIIDRMDRLRPDIKNIGRYKMDSVKEFDVLLKTFRIIEKEHNLGPKKETTSEKKSPIKPKQQITIENKQIQQLTARINQLTTEIQAMRQTSDESNKEQIRWRRRDTYQQPNETILHRPLYHNKRRTPRSETICWRCKQPGHYAIECTVRLDHSRKTVRALNLQQTFVMEHTTNSDYDTKPDPKLIGSANEVTVILNGLTTKALLDTGIDVLEEEVRPVPEPRKPVPNPRLRRTQPTKETPTKVISDVETVTDSEDESFVVMWNEPESEKETDVIVQSDDEIDTVPDEIEVSGNVDDDQVRTSEPDSDSVEDAHDADDELQIQNENEENDEASSFVQDASVEESETEDEEDETSDNVVRRSTRMKTSTATTKYKHFVAKSAQKTDWMIRAEYLKSAASSGIFSKYGDDVSKAMLKLITKSDD</sequence>
<keyword evidence="6" id="KW-1185">Reference proteome</keyword>
<evidence type="ECO:0000256" key="2">
    <source>
        <dbReference type="SAM" id="Coils"/>
    </source>
</evidence>
<dbReference type="OrthoDB" id="10063881at2759"/>
<accession>A0A6J8ASK7</accession>
<dbReference type="GO" id="GO:0008270">
    <property type="term" value="F:zinc ion binding"/>
    <property type="evidence" value="ECO:0007669"/>
    <property type="project" value="UniProtKB-KW"/>
</dbReference>
<dbReference type="AlphaFoldDB" id="A0A6J8ASK7"/>
<evidence type="ECO:0000313" key="5">
    <source>
        <dbReference type="EMBL" id="CAC5373317.1"/>
    </source>
</evidence>
<dbReference type="Pfam" id="PF00098">
    <property type="entry name" value="zf-CCHC"/>
    <property type="match status" value="1"/>
</dbReference>
<keyword evidence="2" id="KW-0175">Coiled coil</keyword>
<evidence type="ECO:0000256" key="3">
    <source>
        <dbReference type="SAM" id="MobiDB-lite"/>
    </source>
</evidence>
<dbReference type="InterPro" id="IPR001878">
    <property type="entry name" value="Znf_CCHC"/>
</dbReference>
<feature type="domain" description="CCHC-type" evidence="4">
    <location>
        <begin position="245"/>
        <end position="258"/>
    </location>
</feature>
<evidence type="ECO:0000256" key="1">
    <source>
        <dbReference type="PROSITE-ProRule" id="PRU00047"/>
    </source>
</evidence>
<dbReference type="Proteomes" id="UP000507470">
    <property type="component" value="Unassembled WGS sequence"/>
</dbReference>
<feature type="region of interest" description="Disordered" evidence="3">
    <location>
        <begin position="393"/>
        <end position="475"/>
    </location>
</feature>
<dbReference type="SUPFAM" id="SSF57756">
    <property type="entry name" value="Retrovirus zinc finger-like domains"/>
    <property type="match status" value="1"/>
</dbReference>
<feature type="compositionally biased region" description="Acidic residues" evidence="3">
    <location>
        <begin position="416"/>
        <end position="442"/>
    </location>
</feature>
<dbReference type="EMBL" id="CACVKT020001887">
    <property type="protein sequence ID" value="CAC5373317.1"/>
    <property type="molecule type" value="Genomic_DNA"/>
</dbReference>
<keyword evidence="1" id="KW-0862">Zinc</keyword>
<feature type="region of interest" description="Disordered" evidence="3">
    <location>
        <begin position="327"/>
        <end position="354"/>
    </location>
</feature>
<keyword evidence="1" id="KW-0479">Metal-binding</keyword>
<dbReference type="PROSITE" id="PS50158">
    <property type="entry name" value="ZF_CCHC"/>
    <property type="match status" value="1"/>
</dbReference>
<gene>
    <name evidence="5" type="ORF">MCOR_11132</name>
</gene>
<name>A0A6J8ASK7_MYTCO</name>
<dbReference type="InterPro" id="IPR036875">
    <property type="entry name" value="Znf_CCHC_sf"/>
</dbReference>
<evidence type="ECO:0000313" key="6">
    <source>
        <dbReference type="Proteomes" id="UP000507470"/>
    </source>
</evidence>